<organism evidence="1">
    <name type="scientific">Siphoviridae sp. ctvok7</name>
    <dbReference type="NCBI Taxonomy" id="2827596"/>
    <lineage>
        <taxon>Viruses</taxon>
        <taxon>Duplodnaviria</taxon>
        <taxon>Heunggongvirae</taxon>
        <taxon>Uroviricota</taxon>
        <taxon>Caudoviricetes</taxon>
    </lineage>
</organism>
<reference evidence="1" key="1">
    <citation type="journal article" date="2021" name="Proc. Natl. Acad. Sci. U.S.A.">
        <title>A Catalog of Tens of Thousands of Viruses from Human Metagenomes Reveals Hidden Associations with Chronic Diseases.</title>
        <authorList>
            <person name="Tisza M.J."/>
            <person name="Buck C.B."/>
        </authorList>
    </citation>
    <scope>NUCLEOTIDE SEQUENCE</scope>
    <source>
        <strain evidence="1">Ctvok7</strain>
    </source>
</reference>
<protein>
    <submittedName>
        <fullName evidence="1">Uncharacterized protein</fullName>
    </submittedName>
</protein>
<proteinExistence type="predicted"/>
<accession>A0A8S5LM23</accession>
<evidence type="ECO:0000313" key="1">
    <source>
        <dbReference type="EMBL" id="DAD70895.1"/>
    </source>
</evidence>
<sequence length="73" mass="8497">MKLTKHDIRALRQAYKRGDPLEITRGNVTVTIQRACPPWKCDMLVSVVVRHPGWMWRQHFDSLAVALEDLKRG</sequence>
<dbReference type="EMBL" id="BK015871">
    <property type="protein sequence ID" value="DAD70895.1"/>
    <property type="molecule type" value="Genomic_DNA"/>
</dbReference>
<name>A0A8S5LM23_9CAUD</name>